<evidence type="ECO:0000313" key="3">
    <source>
        <dbReference type="Proteomes" id="UP001347796"/>
    </source>
</evidence>
<protein>
    <submittedName>
        <fullName evidence="2">Uncharacterized protein</fullName>
    </submittedName>
</protein>
<dbReference type="AlphaFoldDB" id="A0AAN8G8G9"/>
<name>A0AAN8G8G9_PATCE</name>
<sequence length="133" mass="15633">MACNRMMNPQPVPSIRSLKLLSVTLQRVAASYQRTQDKITTLESKLIDFEARYETAKRKDLKMMWEVRMSATQALVDVNMEFMCWKKVEYEVVKKDLEARLRRMSQHTGGEVLEEVPHIDDMDLDWSFSNLCQ</sequence>
<keyword evidence="3" id="KW-1185">Reference proteome</keyword>
<reference evidence="2 3" key="1">
    <citation type="submission" date="2024-01" db="EMBL/GenBank/DDBJ databases">
        <title>The genome of the rayed Mediterranean limpet Patella caerulea (Linnaeus, 1758).</title>
        <authorList>
            <person name="Anh-Thu Weber A."/>
            <person name="Halstead-Nussloch G."/>
        </authorList>
    </citation>
    <scope>NUCLEOTIDE SEQUENCE [LARGE SCALE GENOMIC DNA]</scope>
    <source>
        <strain evidence="2">AATW-2023a</strain>
        <tissue evidence="2">Whole specimen</tissue>
    </source>
</reference>
<dbReference type="EMBL" id="JAZGQO010000018">
    <property type="protein sequence ID" value="KAK6167725.1"/>
    <property type="molecule type" value="Genomic_DNA"/>
</dbReference>
<dbReference type="Proteomes" id="UP001347796">
    <property type="component" value="Unassembled WGS sequence"/>
</dbReference>
<organism evidence="2 3">
    <name type="scientific">Patella caerulea</name>
    <name type="common">Rayed Mediterranean limpet</name>
    <dbReference type="NCBI Taxonomy" id="87958"/>
    <lineage>
        <taxon>Eukaryota</taxon>
        <taxon>Metazoa</taxon>
        <taxon>Spiralia</taxon>
        <taxon>Lophotrochozoa</taxon>
        <taxon>Mollusca</taxon>
        <taxon>Gastropoda</taxon>
        <taxon>Patellogastropoda</taxon>
        <taxon>Patelloidea</taxon>
        <taxon>Patellidae</taxon>
        <taxon>Patella</taxon>
    </lineage>
</organism>
<accession>A0AAN8G8G9</accession>
<gene>
    <name evidence="2" type="ORF">SNE40_021688</name>
</gene>
<evidence type="ECO:0000256" key="1">
    <source>
        <dbReference type="SAM" id="Coils"/>
    </source>
</evidence>
<feature type="coiled-coil region" evidence="1">
    <location>
        <begin position="32"/>
        <end position="59"/>
    </location>
</feature>
<proteinExistence type="predicted"/>
<comment type="caution">
    <text evidence="2">The sequence shown here is derived from an EMBL/GenBank/DDBJ whole genome shotgun (WGS) entry which is preliminary data.</text>
</comment>
<evidence type="ECO:0000313" key="2">
    <source>
        <dbReference type="EMBL" id="KAK6167725.1"/>
    </source>
</evidence>
<keyword evidence="1" id="KW-0175">Coiled coil</keyword>